<name>A0A9W4DXM9_9ACTN</name>
<keyword evidence="2" id="KW-1185">Reference proteome</keyword>
<comment type="caution">
    <text evidence="1">The sequence shown here is derived from an EMBL/GenBank/DDBJ whole genome shotgun (WGS) entry which is preliminary data.</text>
</comment>
<dbReference type="Proteomes" id="UP001152519">
    <property type="component" value="Unassembled WGS sequence"/>
</dbReference>
<accession>A0A9W4DXM9</accession>
<protein>
    <submittedName>
        <fullName evidence="1">Uncharacterized protein</fullName>
    </submittedName>
</protein>
<gene>
    <name evidence="1" type="ORF">SCOCK_70032</name>
</gene>
<evidence type="ECO:0000313" key="2">
    <source>
        <dbReference type="Proteomes" id="UP001152519"/>
    </source>
</evidence>
<reference evidence="1" key="1">
    <citation type="submission" date="2021-05" db="EMBL/GenBank/DDBJ databases">
        <authorList>
            <person name="Arsene-Ploetze F."/>
        </authorList>
    </citation>
    <scope>NUCLEOTIDE SEQUENCE</scope>
    <source>
        <strain evidence="1">DSM 42138</strain>
    </source>
</reference>
<sequence>MWLSSSASTFSRVLSETWLWPLSTLETVATDTPASWAMAAMVTRAAGASAAGRGEVAGPACGAWSGTLVRPVSTTVTSLHSSDAVSVEDAAMISPHPGRTRVRPPATGGAAASEFAETFGTFHAFPAYRLTTRDVQHPFNEAVSSVAALLPNRPLTKRHRNPTFLQA</sequence>
<proteinExistence type="predicted"/>
<dbReference type="AlphaFoldDB" id="A0A9W4DXM9"/>
<evidence type="ECO:0000313" key="1">
    <source>
        <dbReference type="EMBL" id="CAG6398348.1"/>
    </source>
</evidence>
<dbReference type="EMBL" id="CAJSLV010000103">
    <property type="protein sequence ID" value="CAG6398348.1"/>
    <property type="molecule type" value="Genomic_DNA"/>
</dbReference>
<organism evidence="1 2">
    <name type="scientific">Actinacidiphila cocklensis</name>
    <dbReference type="NCBI Taxonomy" id="887465"/>
    <lineage>
        <taxon>Bacteria</taxon>
        <taxon>Bacillati</taxon>
        <taxon>Actinomycetota</taxon>
        <taxon>Actinomycetes</taxon>
        <taxon>Kitasatosporales</taxon>
        <taxon>Streptomycetaceae</taxon>
        <taxon>Actinacidiphila</taxon>
    </lineage>
</organism>